<accession>A0A4V0ND47</accession>
<keyword evidence="4 6" id="KW-0472">Membrane</keyword>
<organism evidence="7 8">
    <name type="scientific">Sorangium cellulosum</name>
    <name type="common">Polyangium cellulosum</name>
    <dbReference type="NCBI Taxonomy" id="56"/>
    <lineage>
        <taxon>Bacteria</taxon>
        <taxon>Pseudomonadati</taxon>
        <taxon>Myxococcota</taxon>
        <taxon>Polyangia</taxon>
        <taxon>Polyangiales</taxon>
        <taxon>Polyangiaceae</taxon>
        <taxon>Sorangium</taxon>
    </lineage>
</organism>
<dbReference type="AlphaFoldDB" id="A0A4V0ND47"/>
<dbReference type="Proteomes" id="UP000295781">
    <property type="component" value="Chromosome"/>
</dbReference>
<evidence type="ECO:0000256" key="2">
    <source>
        <dbReference type="ARBA" id="ARBA00022692"/>
    </source>
</evidence>
<gene>
    <name evidence="7" type="primary">spr</name>
    <name evidence="7" type="ORF">SOCEGT47_018960</name>
</gene>
<dbReference type="EMBL" id="CP012670">
    <property type="protein sequence ID" value="AUX21412.1"/>
    <property type="molecule type" value="Genomic_DNA"/>
</dbReference>
<feature type="transmembrane region" description="Helical" evidence="6">
    <location>
        <begin position="54"/>
        <end position="72"/>
    </location>
</feature>
<protein>
    <submittedName>
        <fullName evidence="7">Membrane protein</fullName>
    </submittedName>
</protein>
<evidence type="ECO:0000256" key="6">
    <source>
        <dbReference type="SAM" id="Phobius"/>
    </source>
</evidence>
<evidence type="ECO:0000256" key="3">
    <source>
        <dbReference type="ARBA" id="ARBA00022989"/>
    </source>
</evidence>
<feature type="transmembrane region" description="Helical" evidence="6">
    <location>
        <begin position="112"/>
        <end position="130"/>
    </location>
</feature>
<dbReference type="InterPro" id="IPR032808">
    <property type="entry name" value="DoxX"/>
</dbReference>
<dbReference type="Pfam" id="PF13564">
    <property type="entry name" value="DoxX_2"/>
    <property type="match status" value="1"/>
</dbReference>
<proteinExistence type="predicted"/>
<reference evidence="7 8" key="1">
    <citation type="submission" date="2015-09" db="EMBL/GenBank/DDBJ databases">
        <title>Sorangium comparison.</title>
        <authorList>
            <person name="Zaburannyi N."/>
            <person name="Bunk B."/>
            <person name="Overmann J."/>
            <person name="Mueller R."/>
        </authorList>
    </citation>
    <scope>NUCLEOTIDE SEQUENCE [LARGE SCALE GENOMIC DNA]</scope>
    <source>
        <strain evidence="7 8">So ceGT47</strain>
    </source>
</reference>
<evidence type="ECO:0000313" key="8">
    <source>
        <dbReference type="Proteomes" id="UP000295781"/>
    </source>
</evidence>
<sequence length="171" mass="18025">MTAISTSFEHAAPTRDQDETPETAAAPAAPLAAAPHDVQPSAPRSSKALWAGRTLSGLAVLFLGFDAAGKLLQPPQVVEGTTSLGYPASVIFSLGVVQLACLFFYLVPRTAVLGAVLWTGYLGGAIATHVRVGNPLFTHTLFPIYIAALLWGGLWLRDHTLRAVLPLRAAK</sequence>
<keyword evidence="3 6" id="KW-1133">Transmembrane helix</keyword>
<evidence type="ECO:0000256" key="4">
    <source>
        <dbReference type="ARBA" id="ARBA00023136"/>
    </source>
</evidence>
<dbReference type="GO" id="GO:0016020">
    <property type="term" value="C:membrane"/>
    <property type="evidence" value="ECO:0007669"/>
    <property type="project" value="UniProtKB-SubCell"/>
</dbReference>
<dbReference type="OrthoDB" id="9811373at2"/>
<feature type="transmembrane region" description="Helical" evidence="6">
    <location>
        <begin position="84"/>
        <end position="105"/>
    </location>
</feature>
<feature type="transmembrane region" description="Helical" evidence="6">
    <location>
        <begin position="136"/>
        <end position="156"/>
    </location>
</feature>
<feature type="region of interest" description="Disordered" evidence="5">
    <location>
        <begin position="1"/>
        <end position="40"/>
    </location>
</feature>
<evidence type="ECO:0000313" key="7">
    <source>
        <dbReference type="EMBL" id="AUX21412.1"/>
    </source>
</evidence>
<evidence type="ECO:0000256" key="1">
    <source>
        <dbReference type="ARBA" id="ARBA00004141"/>
    </source>
</evidence>
<comment type="subcellular location">
    <subcellularLocation>
        <location evidence="1">Membrane</location>
        <topology evidence="1">Multi-pass membrane protein</topology>
    </subcellularLocation>
</comment>
<keyword evidence="2 6" id="KW-0812">Transmembrane</keyword>
<name>A0A4V0ND47_SORCE</name>
<dbReference type="RefSeq" id="WP_129346737.1">
    <property type="nucleotide sequence ID" value="NZ_CP012670.1"/>
</dbReference>
<evidence type="ECO:0000256" key="5">
    <source>
        <dbReference type="SAM" id="MobiDB-lite"/>
    </source>
</evidence>
<feature type="compositionally biased region" description="Low complexity" evidence="5">
    <location>
        <begin position="24"/>
        <end position="35"/>
    </location>
</feature>